<comment type="similarity">
    <text evidence="1">Belongs to the FGGY kinase family.</text>
</comment>
<keyword evidence="2" id="KW-0808">Transferase</keyword>
<name>A0A848IT80_9BACT</name>
<dbReference type="GO" id="GO:0003677">
    <property type="term" value="F:DNA binding"/>
    <property type="evidence" value="ECO:0007669"/>
    <property type="project" value="InterPro"/>
</dbReference>
<dbReference type="RefSeq" id="WP_169678169.1">
    <property type="nucleotide sequence ID" value="NZ_JABBNU010000002.1"/>
</dbReference>
<dbReference type="Gene3D" id="1.10.10.10">
    <property type="entry name" value="Winged helix-like DNA-binding domain superfamily/Winged helix DNA-binding domain"/>
    <property type="match status" value="1"/>
</dbReference>
<evidence type="ECO:0000313" key="6">
    <source>
        <dbReference type="Proteomes" id="UP000559010"/>
    </source>
</evidence>
<protein>
    <submittedName>
        <fullName evidence="5">Carbohydrate kinase</fullName>
    </submittedName>
</protein>
<dbReference type="SUPFAM" id="SSF53067">
    <property type="entry name" value="Actin-like ATPase domain"/>
    <property type="match status" value="2"/>
</dbReference>
<evidence type="ECO:0000256" key="3">
    <source>
        <dbReference type="ARBA" id="ARBA00022777"/>
    </source>
</evidence>
<comment type="caution">
    <text evidence="5">The sequence shown here is derived from an EMBL/GenBank/DDBJ whole genome shotgun (WGS) entry which is preliminary data.</text>
</comment>
<accession>A0A848IT80</accession>
<dbReference type="Gene3D" id="3.30.420.40">
    <property type="match status" value="2"/>
</dbReference>
<keyword evidence="6" id="KW-1185">Reference proteome</keyword>
<dbReference type="Pfam" id="PF00370">
    <property type="entry name" value="FGGY_N"/>
    <property type="match status" value="1"/>
</dbReference>
<evidence type="ECO:0000259" key="4">
    <source>
        <dbReference type="SMART" id="SM00421"/>
    </source>
</evidence>
<dbReference type="GO" id="GO:0016301">
    <property type="term" value="F:kinase activity"/>
    <property type="evidence" value="ECO:0007669"/>
    <property type="project" value="UniProtKB-KW"/>
</dbReference>
<dbReference type="InterPro" id="IPR043129">
    <property type="entry name" value="ATPase_NBD"/>
</dbReference>
<evidence type="ECO:0000256" key="2">
    <source>
        <dbReference type="ARBA" id="ARBA00022679"/>
    </source>
</evidence>
<dbReference type="InterPro" id="IPR018484">
    <property type="entry name" value="FGGY_N"/>
</dbReference>
<dbReference type="InterPro" id="IPR018485">
    <property type="entry name" value="FGGY_C"/>
</dbReference>
<dbReference type="EMBL" id="JABBNU010000002">
    <property type="protein sequence ID" value="NMM47547.1"/>
    <property type="molecule type" value="Genomic_DNA"/>
</dbReference>
<dbReference type="AlphaFoldDB" id="A0A848IT80"/>
<dbReference type="Proteomes" id="UP000559010">
    <property type="component" value="Unassembled WGS sequence"/>
</dbReference>
<organism evidence="5 6">
    <name type="scientific">Marinigracilibium pacificum</name>
    <dbReference type="NCBI Taxonomy" id="2729599"/>
    <lineage>
        <taxon>Bacteria</taxon>
        <taxon>Pseudomonadati</taxon>
        <taxon>Bacteroidota</taxon>
        <taxon>Cytophagia</taxon>
        <taxon>Cytophagales</taxon>
        <taxon>Flammeovirgaceae</taxon>
        <taxon>Marinigracilibium</taxon>
    </lineage>
</organism>
<evidence type="ECO:0000256" key="1">
    <source>
        <dbReference type="ARBA" id="ARBA00009156"/>
    </source>
</evidence>
<dbReference type="SUPFAM" id="SSF46894">
    <property type="entry name" value="C-terminal effector domain of the bipartite response regulators"/>
    <property type="match status" value="1"/>
</dbReference>
<dbReference type="GO" id="GO:0006355">
    <property type="term" value="P:regulation of DNA-templated transcription"/>
    <property type="evidence" value="ECO:0007669"/>
    <property type="project" value="InterPro"/>
</dbReference>
<dbReference type="InterPro" id="IPR036388">
    <property type="entry name" value="WH-like_DNA-bd_sf"/>
</dbReference>
<sequence length="659" mass="74104">MYLIGYDIGSSSIKAALFNAETNETVAVVQYPESDMDMMSRQSGWAEQQPEVWWNDFISVSRKLLSVTSVKSSDIQSIGLSYQMHSLVLIDKYNQVLRPSIIWCDSRAVEIGKKAFEILGKTKTLQHLLNSPGNFTASKLKWVKDNEPHIYENTHKVLLPGDYIAMRLTGEINTTIPGLSEGIFWDFKNKRISEELLEYYGIEHNLIPETTSVLGIQGRVTKQAAEITGLAKGIPVTYRAGDQPTNAMSLNVMRPNEIAATCGTSGVVYGVVDKLLYDEKSRVNSFAHVNYEDNFDRIGVLLCLNGAGVQYSWMKNQIARSGRSYSDMERMVSTVPIGSDGLCILPFGNGAERMLENKNVNSHIFNIQFNRHSRAHLYRAALEGVAFSFVHGVNILKEMGLKVDVMRVGNDNMFQSEVFSSTIATMLDCHIEVVDTTGAIGAARAAGVGAGIYKSLEEALQGISPSIVYGPQFNKINCQQAYYLWESCLETALISNPRKDNPEKLKAELESLEKSLSKKSMDITSLHLQLQARDEVLNEVKNDLKKLSDHISDDKKKVFERVIRKINQNFSADTQWKKFEDHFELIHSDFFKGLKNSYPDLSTAEIKLLALLKMKLTTKDIASQLNLSVRGVETKRYRLRKKLDLNKELSLEDFLEQVS</sequence>
<dbReference type="GO" id="GO:0005975">
    <property type="term" value="P:carbohydrate metabolic process"/>
    <property type="evidence" value="ECO:0007669"/>
    <property type="project" value="InterPro"/>
</dbReference>
<dbReference type="InterPro" id="IPR050406">
    <property type="entry name" value="FGGY_Carb_Kinase"/>
</dbReference>
<gene>
    <name evidence="5" type="ORF">HH304_03985</name>
</gene>
<dbReference type="Pfam" id="PF02782">
    <property type="entry name" value="FGGY_C"/>
    <property type="match status" value="1"/>
</dbReference>
<proteinExistence type="inferred from homology"/>
<dbReference type="PANTHER" id="PTHR43095:SF5">
    <property type="entry name" value="XYLULOSE KINASE"/>
    <property type="match status" value="1"/>
</dbReference>
<dbReference type="CDD" id="cd07809">
    <property type="entry name" value="ASKHA_NBD_FGGY_BaXK-like"/>
    <property type="match status" value="1"/>
</dbReference>
<reference evidence="5 6" key="1">
    <citation type="submission" date="2020-04" db="EMBL/GenBank/DDBJ databases">
        <title>Flammeovirgaceae bacterium KN852 isolated from deep sea.</title>
        <authorList>
            <person name="Zhang D.-C."/>
        </authorList>
    </citation>
    <scope>NUCLEOTIDE SEQUENCE [LARGE SCALE GENOMIC DNA]</scope>
    <source>
        <strain evidence="5 6">KN852</strain>
    </source>
</reference>
<keyword evidence="3 5" id="KW-0418">Kinase</keyword>
<dbReference type="InterPro" id="IPR016032">
    <property type="entry name" value="Sig_transdc_resp-reg_C-effctor"/>
</dbReference>
<dbReference type="PANTHER" id="PTHR43095">
    <property type="entry name" value="SUGAR KINASE"/>
    <property type="match status" value="1"/>
</dbReference>
<feature type="domain" description="HTH luxR-type" evidence="4">
    <location>
        <begin position="598"/>
        <end position="655"/>
    </location>
</feature>
<dbReference type="SMART" id="SM00421">
    <property type="entry name" value="HTH_LUXR"/>
    <property type="match status" value="1"/>
</dbReference>
<dbReference type="InterPro" id="IPR000792">
    <property type="entry name" value="Tscrpt_reg_LuxR_C"/>
</dbReference>
<evidence type="ECO:0000313" key="5">
    <source>
        <dbReference type="EMBL" id="NMM47547.1"/>
    </source>
</evidence>